<keyword evidence="6" id="KW-1185">Reference proteome</keyword>
<evidence type="ECO:0000313" key="6">
    <source>
        <dbReference type="Proteomes" id="UP001143304"/>
    </source>
</evidence>
<dbReference type="InterPro" id="IPR002347">
    <property type="entry name" value="SDR_fam"/>
</dbReference>
<evidence type="ECO:0000256" key="4">
    <source>
        <dbReference type="RuleBase" id="RU000363"/>
    </source>
</evidence>
<dbReference type="Proteomes" id="UP001143304">
    <property type="component" value="Unassembled WGS sequence"/>
</dbReference>
<dbReference type="SUPFAM" id="SSF51735">
    <property type="entry name" value="NAD(P)-binding Rossmann-fold domains"/>
    <property type="match status" value="1"/>
</dbReference>
<gene>
    <name evidence="5" type="ORF">EYC82_17975</name>
</gene>
<keyword evidence="2" id="KW-0521">NADP</keyword>
<dbReference type="PROSITE" id="PS00061">
    <property type="entry name" value="ADH_SHORT"/>
    <property type="match status" value="1"/>
</dbReference>
<sequence>MKRVIVTGASSGLGRAIALRYAREEADICIADVNMDGAKETQALVESEGGKAWIFSLDVRVPEQWEILKAEVQARWDGLDVLVNNAGVGAGDRIEQGHWEDWEWIIDINLKGVVLGCRAFTAMMKAQGSGHILNTASLAGLMNLPGMASYNVTKAGVVALSETIHYELEPYGIGVTVLCPSFFKTNLGSSLRTTDPTSKERLAELYEASELDADQVADIAFQSMQRNQLICNPHQLGKRAYFVKRYLPWLFSFAMRKAAKETKRGDPGLLSFKGMQ</sequence>
<dbReference type="EMBL" id="SHNO01000003">
    <property type="protein sequence ID" value="MCX2979230.1"/>
    <property type="molecule type" value="Genomic_DNA"/>
</dbReference>
<evidence type="ECO:0000256" key="2">
    <source>
        <dbReference type="ARBA" id="ARBA00022857"/>
    </source>
</evidence>
<accession>A0ABT3TAL2</accession>
<name>A0ABT3TAL2_9GAMM</name>
<dbReference type="PRINTS" id="PR00081">
    <property type="entry name" value="GDHRDH"/>
</dbReference>
<protein>
    <submittedName>
        <fullName evidence="5">SDR family oxidoreductase</fullName>
    </submittedName>
</protein>
<dbReference type="CDD" id="cd05233">
    <property type="entry name" value="SDR_c"/>
    <property type="match status" value="1"/>
</dbReference>
<dbReference type="InterPro" id="IPR036291">
    <property type="entry name" value="NAD(P)-bd_dom_sf"/>
</dbReference>
<dbReference type="PANTHER" id="PTHR43391:SF14">
    <property type="entry name" value="DEHYDROGENASE_REDUCTASE SDR FAMILY PROTEIN 7-LIKE"/>
    <property type="match status" value="1"/>
</dbReference>
<dbReference type="Pfam" id="PF00106">
    <property type="entry name" value="adh_short"/>
    <property type="match status" value="1"/>
</dbReference>
<organism evidence="5 6">
    <name type="scientific">Candidatus Marimicrobium litorale</name>
    <dbReference type="NCBI Taxonomy" id="2518991"/>
    <lineage>
        <taxon>Bacteria</taxon>
        <taxon>Pseudomonadati</taxon>
        <taxon>Pseudomonadota</taxon>
        <taxon>Gammaproteobacteria</taxon>
        <taxon>Cellvibrionales</taxon>
        <taxon>Halieaceae</taxon>
        <taxon>Marimicrobium</taxon>
    </lineage>
</organism>
<dbReference type="NCBIfam" id="NF004196">
    <property type="entry name" value="PRK05650.1"/>
    <property type="match status" value="1"/>
</dbReference>
<dbReference type="PANTHER" id="PTHR43391">
    <property type="entry name" value="RETINOL DEHYDROGENASE-RELATED"/>
    <property type="match status" value="1"/>
</dbReference>
<proteinExistence type="inferred from homology"/>
<dbReference type="PRINTS" id="PR00080">
    <property type="entry name" value="SDRFAMILY"/>
</dbReference>
<evidence type="ECO:0000256" key="3">
    <source>
        <dbReference type="ARBA" id="ARBA00023002"/>
    </source>
</evidence>
<dbReference type="RefSeq" id="WP_279251017.1">
    <property type="nucleotide sequence ID" value="NZ_SHNO01000003.1"/>
</dbReference>
<evidence type="ECO:0000256" key="1">
    <source>
        <dbReference type="ARBA" id="ARBA00006484"/>
    </source>
</evidence>
<comment type="caution">
    <text evidence="5">The sequence shown here is derived from an EMBL/GenBank/DDBJ whole genome shotgun (WGS) entry which is preliminary data.</text>
</comment>
<reference evidence="5" key="1">
    <citation type="submission" date="2019-02" db="EMBL/GenBank/DDBJ databases">
        <authorList>
            <person name="Li S.-H."/>
        </authorList>
    </citation>
    <scope>NUCLEOTIDE SEQUENCE</scope>
    <source>
        <strain evidence="5">IMCC11814</strain>
    </source>
</reference>
<dbReference type="Gene3D" id="3.40.50.720">
    <property type="entry name" value="NAD(P)-binding Rossmann-like Domain"/>
    <property type="match status" value="1"/>
</dbReference>
<dbReference type="InterPro" id="IPR020904">
    <property type="entry name" value="Sc_DH/Rdtase_CS"/>
</dbReference>
<keyword evidence="3" id="KW-0560">Oxidoreductase</keyword>
<evidence type="ECO:0000313" key="5">
    <source>
        <dbReference type="EMBL" id="MCX2979230.1"/>
    </source>
</evidence>
<comment type="similarity">
    <text evidence="1 4">Belongs to the short-chain dehydrogenases/reductases (SDR) family.</text>
</comment>